<evidence type="ECO:0000256" key="10">
    <source>
        <dbReference type="RuleBase" id="RU004349"/>
    </source>
</evidence>
<feature type="transmembrane region" description="Helical" evidence="9">
    <location>
        <begin position="269"/>
        <end position="289"/>
    </location>
</feature>
<feature type="transmembrane region" description="Helical" evidence="9">
    <location>
        <begin position="178"/>
        <end position="199"/>
    </location>
</feature>
<dbReference type="GO" id="GO:0043952">
    <property type="term" value="P:protein transport by the Sec complex"/>
    <property type="evidence" value="ECO:0007669"/>
    <property type="project" value="UniProtKB-UniRule"/>
</dbReference>
<evidence type="ECO:0000256" key="5">
    <source>
        <dbReference type="ARBA" id="ARBA00022927"/>
    </source>
</evidence>
<feature type="transmembrane region" description="Helical" evidence="9">
    <location>
        <begin position="376"/>
        <end position="394"/>
    </location>
</feature>
<dbReference type="GO" id="GO:0065002">
    <property type="term" value="P:intracellular protein transmembrane transport"/>
    <property type="evidence" value="ECO:0007669"/>
    <property type="project" value="UniProtKB-UniRule"/>
</dbReference>
<dbReference type="InterPro" id="IPR026593">
    <property type="entry name" value="SecY"/>
</dbReference>
<evidence type="ECO:0000256" key="4">
    <source>
        <dbReference type="ARBA" id="ARBA00022692"/>
    </source>
</evidence>
<dbReference type="Pfam" id="PF00344">
    <property type="entry name" value="SecY"/>
    <property type="match status" value="1"/>
</dbReference>
<protein>
    <recommendedName>
        <fullName evidence="9">Protein translocase subunit SecY</fullName>
    </recommendedName>
</protein>
<organism evidence="11 12">
    <name type="scientific">Blautia obeum</name>
    <dbReference type="NCBI Taxonomy" id="40520"/>
    <lineage>
        <taxon>Bacteria</taxon>
        <taxon>Bacillati</taxon>
        <taxon>Bacillota</taxon>
        <taxon>Clostridia</taxon>
        <taxon>Lachnospirales</taxon>
        <taxon>Lachnospiraceae</taxon>
        <taxon>Blautia</taxon>
    </lineage>
</organism>
<sequence>MKTRKKGFFNPLKVKELRRKMLLIIGVMFIIRLLNQIPTPGVNHDYLKQILGGSGAMGFMDLMTGGSLSSLSILALNISPYITASIVIELLSIVFKQLDEMKRDGKHGQEELKKITLYSAIGLSFIQALAMSVGFGRKGMLTHFTWYWVLIITLIWTASAGVLAFVGNYMTEKKLCNGVSLILACNILSGVLDDLFSLWETAFTGHKTAQGILYISLLVVFIFLMTFFVVYLQTGKREIPVTNARKFNGRVNPAAMKSTLPIPVNPSNVIPVIFASCIFSIPSMIAMVVTPKSGSVWAHIVNLTNTSDWFRPSEFYYTAGWIVYVALILFFEVFYNNIIFNVLEISDNMKKAGSQIPGIRPGADTAEYLRKKVKHTTLLGGIGISIVATVPMVLSGVFHISNISLMGTSLVIIVGVIIENARQIDADTSAYKFEGIIR</sequence>
<comment type="subcellular location">
    <subcellularLocation>
        <location evidence="9">Cell membrane</location>
        <topology evidence="9">Multi-pass membrane protein</topology>
    </subcellularLocation>
    <subcellularLocation>
        <location evidence="1">Membrane</location>
        <topology evidence="1">Multi-pass membrane protein</topology>
    </subcellularLocation>
</comment>
<dbReference type="InterPro" id="IPR002208">
    <property type="entry name" value="SecY/SEC61-alpha"/>
</dbReference>
<keyword evidence="7 9" id="KW-0811">Translocation</keyword>
<feature type="transmembrane region" description="Helical" evidence="9">
    <location>
        <begin position="115"/>
        <end position="134"/>
    </location>
</feature>
<evidence type="ECO:0000256" key="9">
    <source>
        <dbReference type="HAMAP-Rule" id="MF_01465"/>
    </source>
</evidence>
<dbReference type="PROSITE" id="PS00755">
    <property type="entry name" value="SECY_1"/>
    <property type="match status" value="1"/>
</dbReference>
<keyword evidence="9" id="KW-1003">Cell membrane</keyword>
<accession>A0A174PPY6</accession>
<evidence type="ECO:0000256" key="1">
    <source>
        <dbReference type="ARBA" id="ARBA00004141"/>
    </source>
</evidence>
<comment type="function">
    <text evidence="9">The central subunit of the protein translocation channel SecYEG. Consists of two halves formed by TMs 1-5 and 6-10. These two domains form a lateral gate at the front which open onto the bilayer between TMs 2 and 7, and are clamped together by SecE at the back. The channel is closed by both a pore ring composed of hydrophobic SecY resides and a short helix (helix 2A) on the extracellular side of the membrane which forms a plug. The plug probably moves laterally to allow the channel to open. The ring and the pore may move independently.</text>
</comment>
<name>A0A174PPY6_9FIRM</name>
<dbReference type="EMBL" id="CZBP01000001">
    <property type="protein sequence ID" value="CUP61187.1"/>
    <property type="molecule type" value="Genomic_DNA"/>
</dbReference>
<dbReference type="NCBIfam" id="TIGR00967">
    <property type="entry name" value="3a0501s007"/>
    <property type="match status" value="1"/>
</dbReference>
<dbReference type="AlphaFoldDB" id="A0A174PPY6"/>
<dbReference type="InterPro" id="IPR023201">
    <property type="entry name" value="SecY_dom_sf"/>
</dbReference>
<dbReference type="RefSeq" id="WP_055059205.1">
    <property type="nucleotide sequence ID" value="NZ_CZBP01000001.1"/>
</dbReference>
<keyword evidence="5 9" id="KW-0653">Protein transport</keyword>
<gene>
    <name evidence="11" type="primary">secY_1</name>
    <name evidence="9" type="synonym">secY</name>
    <name evidence="11" type="ORF">ERS852569_00169</name>
</gene>
<evidence type="ECO:0000256" key="8">
    <source>
        <dbReference type="ARBA" id="ARBA00023136"/>
    </source>
</evidence>
<evidence type="ECO:0000256" key="6">
    <source>
        <dbReference type="ARBA" id="ARBA00022989"/>
    </source>
</evidence>
<keyword evidence="4 9" id="KW-0812">Transmembrane</keyword>
<keyword evidence="8 9" id="KW-0472">Membrane</keyword>
<feature type="transmembrane region" description="Helical" evidence="9">
    <location>
        <begin position="71"/>
        <end position="95"/>
    </location>
</feature>
<comment type="subunit">
    <text evidence="9">Component of the Sec protein translocase complex. Heterotrimer consisting of SecY, SecE and SecG subunits. The heterotrimers can form oligomers, although 1 heterotrimer is thought to be able to translocate proteins. Interacts with the ribosome. Interacts with SecDF, and other proteins may be involved. Interacts with SecA.</text>
</comment>
<evidence type="ECO:0000256" key="7">
    <source>
        <dbReference type="ARBA" id="ARBA00023010"/>
    </source>
</evidence>
<dbReference type="GO" id="GO:0006605">
    <property type="term" value="P:protein targeting"/>
    <property type="evidence" value="ECO:0007669"/>
    <property type="project" value="UniProtKB-UniRule"/>
</dbReference>
<dbReference type="PIRSF" id="PIRSF004557">
    <property type="entry name" value="SecY"/>
    <property type="match status" value="1"/>
</dbReference>
<keyword evidence="6 9" id="KW-1133">Transmembrane helix</keyword>
<feature type="transmembrane region" description="Helical" evidence="9">
    <location>
        <begin position="315"/>
        <end position="335"/>
    </location>
</feature>
<dbReference type="PRINTS" id="PR00303">
    <property type="entry name" value="SECYTRNLCASE"/>
</dbReference>
<evidence type="ECO:0000256" key="2">
    <source>
        <dbReference type="ARBA" id="ARBA00005751"/>
    </source>
</evidence>
<evidence type="ECO:0000313" key="11">
    <source>
        <dbReference type="EMBL" id="CUP61187.1"/>
    </source>
</evidence>
<keyword evidence="3 9" id="KW-0813">Transport</keyword>
<dbReference type="GO" id="GO:0005886">
    <property type="term" value="C:plasma membrane"/>
    <property type="evidence" value="ECO:0007669"/>
    <property type="project" value="UniProtKB-SubCell"/>
</dbReference>
<feature type="transmembrane region" description="Helical" evidence="9">
    <location>
        <begin position="211"/>
        <end position="232"/>
    </location>
</feature>
<proteinExistence type="inferred from homology"/>
<dbReference type="Proteomes" id="UP000095762">
    <property type="component" value="Unassembled WGS sequence"/>
</dbReference>
<evidence type="ECO:0000313" key="12">
    <source>
        <dbReference type="Proteomes" id="UP000095762"/>
    </source>
</evidence>
<dbReference type="InterPro" id="IPR030659">
    <property type="entry name" value="SecY_CS"/>
</dbReference>
<dbReference type="PANTHER" id="PTHR10906">
    <property type="entry name" value="SECY/SEC61-ALPHA FAMILY MEMBER"/>
    <property type="match status" value="1"/>
</dbReference>
<comment type="caution">
    <text evidence="9">Lacks conserved residue(s) required for the propagation of feature annotation.</text>
</comment>
<feature type="transmembrane region" description="Helical" evidence="9">
    <location>
        <begin position="21"/>
        <end position="38"/>
    </location>
</feature>
<dbReference type="HAMAP" id="MF_01465">
    <property type="entry name" value="SecY"/>
    <property type="match status" value="1"/>
</dbReference>
<dbReference type="SUPFAM" id="SSF103491">
    <property type="entry name" value="Preprotein translocase SecY subunit"/>
    <property type="match status" value="1"/>
</dbReference>
<evidence type="ECO:0000256" key="3">
    <source>
        <dbReference type="ARBA" id="ARBA00022448"/>
    </source>
</evidence>
<feature type="transmembrane region" description="Helical" evidence="9">
    <location>
        <begin position="146"/>
        <end position="166"/>
    </location>
</feature>
<reference evidence="11 12" key="1">
    <citation type="submission" date="2015-09" db="EMBL/GenBank/DDBJ databases">
        <authorList>
            <consortium name="Pathogen Informatics"/>
        </authorList>
    </citation>
    <scope>NUCLEOTIDE SEQUENCE [LARGE SCALE GENOMIC DNA]</scope>
    <source>
        <strain evidence="11 12">2789STDY5834957</strain>
    </source>
</reference>
<dbReference type="Gene3D" id="1.10.3370.10">
    <property type="entry name" value="SecY subunit domain"/>
    <property type="match status" value="1"/>
</dbReference>
<comment type="similarity">
    <text evidence="2 9 10">Belongs to the SecY/SEC61-alpha family.</text>
</comment>